<feature type="compositionally biased region" description="Basic residues" evidence="16">
    <location>
        <begin position="811"/>
        <end position="822"/>
    </location>
</feature>
<dbReference type="Pfam" id="PF01805">
    <property type="entry name" value="Surp"/>
    <property type="match status" value="2"/>
</dbReference>
<keyword evidence="9" id="KW-0804">Transcription</keyword>
<dbReference type="SMART" id="SM00648">
    <property type="entry name" value="SWAP"/>
    <property type="match status" value="2"/>
</dbReference>
<dbReference type="PANTHER" id="PTHR13161:SF15">
    <property type="entry name" value="SPLICING FACTOR, SUPPRESSOR OF WHITE-APRICOT HOMOLOG"/>
    <property type="match status" value="1"/>
</dbReference>
<dbReference type="PROSITE" id="PS50128">
    <property type="entry name" value="SURP"/>
    <property type="match status" value="2"/>
</dbReference>
<sequence>MALKKPVPVQTSSSYRQSRKIARREDEEKPEELLVFGYAAKLFRDDEKARYLDRGKHLIPWMGDTSLMIDRYDGRGYLHDLSQYEGEWFSKHKLSEEEARIEALCDEERYLALHKDLLEEEARQEEEQKRLYEALQEDDSYHFTPYQYEEAPGYEEYDPTQPTEDEEGQPEGPEEKPEEDPAEEPFIAPPELQVPPQMEMPGTVKMHQIVERTATFISSHGTQMEIVLKAKQHANSQFDFLTFDHYLNPYYKHMVKMIKDGKYTPKKSEETKENKEPNRESLVATTEPRPAQDMTDDSDEEDDLDGSGYLHPSLFAPKRTRPLASTTTTLTTAYRGTGPLSTSTATASHLTGQSQHLPRATTSHSSAEAPAYQGPMGLMVPPPPPPGVMAVEGIPPPPPPPPPFLAFHPDASYAPPPPPGVEPVTTTPFTLPPPPGVPLTCAASLLPPPPPPPGEDSRPGTGGPVVTTTGTVKEEPLLQSPALPTFPNIVPPPPDIQPIIDKLAKYVAKNGDDFEMTVRAKNDPRFEFLLPWHVHNPYYEFKKLLYRQELAGENIPVTMSKRTVTEDGVTTMTTERTTLAAATKGKIGPVSFSIKAKEPETMPLESKSALPADDSDDDYADEFAEMEAAGLPLEVTGLQQEVWPQEELADDRPIRPQLTPEEVAAKEAKERLEKKLAVAAREKLAATNRERQLQQERKRRAALFISMLKTTPSATVSKAPGTATTEEELAAQAYAEVLSEEAAAGQGTMSPHSRSLSPLNKPSRSPPSAYKVSSSSSSRKKYRSRSRSKSPHRKRQRSSTPEYRLRDLPKVKQKARSRSRSPKWKEIGAARPPRSDSPIFSDREESSTASPKVPSTQGLPAGNGTGASTSVQVSDDLRAKIRAMLAASKPPS</sequence>
<feature type="compositionally biased region" description="Acidic residues" evidence="16">
    <location>
        <begin position="153"/>
        <end position="169"/>
    </location>
</feature>
<evidence type="ECO:0000256" key="10">
    <source>
        <dbReference type="ARBA" id="ARBA00023187"/>
    </source>
</evidence>
<dbReference type="InterPro" id="IPR040397">
    <property type="entry name" value="SWAP"/>
</dbReference>
<keyword evidence="4" id="KW-0507">mRNA processing</keyword>
<feature type="region of interest" description="Disordered" evidence="16">
    <location>
        <begin position="732"/>
        <end position="874"/>
    </location>
</feature>
<feature type="compositionally biased region" description="Basic residues" evidence="16">
    <location>
        <begin position="778"/>
        <end position="797"/>
    </location>
</feature>
<feature type="region of interest" description="Disordered" evidence="16">
    <location>
        <begin position="265"/>
        <end position="372"/>
    </location>
</feature>
<comment type="subcellular location">
    <subcellularLocation>
        <location evidence="1">Nucleus</location>
    </subcellularLocation>
</comment>
<organism evidence="18 19">
    <name type="scientific">Branchiostoma lanceolatum</name>
    <name type="common">Common lancelet</name>
    <name type="synonym">Amphioxus lanceolatum</name>
    <dbReference type="NCBI Taxonomy" id="7740"/>
    <lineage>
        <taxon>Eukaryota</taxon>
        <taxon>Metazoa</taxon>
        <taxon>Chordata</taxon>
        <taxon>Cephalochordata</taxon>
        <taxon>Leptocardii</taxon>
        <taxon>Amphioxiformes</taxon>
        <taxon>Branchiostomatidae</taxon>
        <taxon>Branchiostoma</taxon>
    </lineage>
</organism>
<keyword evidence="8" id="KW-0805">Transcription regulation</keyword>
<dbReference type="FunFam" id="1.10.10.790:FF:000003">
    <property type="entry name" value="Splicing factor, suppressor of white-apricot homolog"/>
    <property type="match status" value="1"/>
</dbReference>
<feature type="compositionally biased region" description="Polar residues" evidence="16">
    <location>
        <begin position="747"/>
        <end position="762"/>
    </location>
</feature>
<feature type="compositionally biased region" description="Low complexity" evidence="16">
    <location>
        <begin position="322"/>
        <end position="348"/>
    </location>
</feature>
<evidence type="ECO:0000256" key="4">
    <source>
        <dbReference type="ARBA" id="ARBA00022664"/>
    </source>
</evidence>
<reference evidence="18" key="1">
    <citation type="submission" date="2022-01" db="EMBL/GenBank/DDBJ databases">
        <authorList>
            <person name="Braso-Vives M."/>
        </authorList>
    </citation>
    <scope>NUCLEOTIDE SEQUENCE</scope>
</reference>
<feature type="region of interest" description="Disordered" evidence="16">
    <location>
        <begin position="708"/>
        <end position="727"/>
    </location>
</feature>
<evidence type="ECO:0000256" key="8">
    <source>
        <dbReference type="ARBA" id="ARBA00023015"/>
    </source>
</evidence>
<feature type="region of interest" description="Disordered" evidence="16">
    <location>
        <begin position="411"/>
        <end position="467"/>
    </location>
</feature>
<keyword evidence="10" id="KW-0508">mRNA splicing</keyword>
<keyword evidence="5" id="KW-0677">Repeat</keyword>
<evidence type="ECO:0000256" key="1">
    <source>
        <dbReference type="ARBA" id="ARBA00004123"/>
    </source>
</evidence>
<dbReference type="SUPFAM" id="SSF109905">
    <property type="entry name" value="Surp module (SWAP domain)"/>
    <property type="match status" value="2"/>
</dbReference>
<dbReference type="Pfam" id="PF09750">
    <property type="entry name" value="DRY_EERY"/>
    <property type="match status" value="1"/>
</dbReference>
<evidence type="ECO:0000313" key="18">
    <source>
        <dbReference type="EMBL" id="CAH1232180.1"/>
    </source>
</evidence>
<evidence type="ECO:0000256" key="6">
    <source>
        <dbReference type="ARBA" id="ARBA00022884"/>
    </source>
</evidence>
<dbReference type="InterPro" id="IPR035967">
    <property type="entry name" value="SWAP/Surp_sf"/>
</dbReference>
<evidence type="ECO:0000256" key="15">
    <source>
        <dbReference type="SAM" id="Coils"/>
    </source>
</evidence>
<keyword evidence="7" id="KW-0007">Acetylation</keyword>
<gene>
    <name evidence="18" type="primary">SFSWAP</name>
    <name evidence="18" type="ORF">BLAG_LOCUS1430</name>
</gene>
<name>A0A8J9VZC3_BRALA</name>
<feature type="compositionally biased region" description="Polar residues" evidence="16">
    <location>
        <begin position="847"/>
        <end position="858"/>
    </location>
</feature>
<feature type="compositionally biased region" description="Low complexity" evidence="16">
    <location>
        <begin position="766"/>
        <end position="777"/>
    </location>
</feature>
<evidence type="ECO:0000259" key="17">
    <source>
        <dbReference type="PROSITE" id="PS50128"/>
    </source>
</evidence>
<protein>
    <recommendedName>
        <fullName evidence="12">Splicing factor, suppressor of white-apricot homolog</fullName>
    </recommendedName>
    <alternativeName>
        <fullName evidence="14">Splicing factor, arginine/serine-rich 8</fullName>
    </alternativeName>
    <alternativeName>
        <fullName evidence="13">Suppressor of white apricot protein homolog</fullName>
    </alternativeName>
</protein>
<keyword evidence="11" id="KW-0539">Nucleus</keyword>
<dbReference type="OrthoDB" id="5836667at2759"/>
<dbReference type="PANTHER" id="PTHR13161">
    <property type="entry name" value="SPLICING FACTOR SUPPRESSOR OF WHITE APRICOT"/>
    <property type="match status" value="1"/>
</dbReference>
<dbReference type="GO" id="GO:0003723">
    <property type="term" value="F:RNA binding"/>
    <property type="evidence" value="ECO:0007669"/>
    <property type="project" value="UniProtKB-KW"/>
</dbReference>
<accession>A0A8J9VZC3</accession>
<evidence type="ECO:0000256" key="2">
    <source>
        <dbReference type="ARBA" id="ARBA00022491"/>
    </source>
</evidence>
<feature type="compositionally biased region" description="Acidic residues" evidence="16">
    <location>
        <begin position="294"/>
        <end position="305"/>
    </location>
</feature>
<evidence type="ECO:0000256" key="3">
    <source>
        <dbReference type="ARBA" id="ARBA00022553"/>
    </source>
</evidence>
<evidence type="ECO:0000256" key="11">
    <source>
        <dbReference type="ARBA" id="ARBA00023242"/>
    </source>
</evidence>
<evidence type="ECO:0000256" key="7">
    <source>
        <dbReference type="ARBA" id="ARBA00022990"/>
    </source>
</evidence>
<keyword evidence="2" id="KW-0678">Repressor</keyword>
<evidence type="ECO:0000313" key="19">
    <source>
        <dbReference type="Proteomes" id="UP000838412"/>
    </source>
</evidence>
<dbReference type="GO" id="GO:0005634">
    <property type="term" value="C:nucleus"/>
    <property type="evidence" value="ECO:0007669"/>
    <property type="project" value="UniProtKB-SubCell"/>
</dbReference>
<feature type="compositionally biased region" description="Polar residues" evidence="16">
    <location>
        <begin position="349"/>
        <end position="366"/>
    </location>
</feature>
<evidence type="ECO:0000256" key="13">
    <source>
        <dbReference type="ARBA" id="ARBA00078360"/>
    </source>
</evidence>
<feature type="compositionally biased region" description="Basic and acidic residues" evidence="16">
    <location>
        <begin position="265"/>
        <end position="279"/>
    </location>
</feature>
<dbReference type="InterPro" id="IPR019147">
    <property type="entry name" value="SWAP_N_domain"/>
</dbReference>
<feature type="region of interest" description="Disordered" evidence="16">
    <location>
        <begin position="153"/>
        <end position="196"/>
    </location>
</feature>
<dbReference type="Proteomes" id="UP000838412">
    <property type="component" value="Chromosome 1"/>
</dbReference>
<keyword evidence="15" id="KW-0175">Coiled coil</keyword>
<evidence type="ECO:0000256" key="16">
    <source>
        <dbReference type="SAM" id="MobiDB-lite"/>
    </source>
</evidence>
<dbReference type="AlphaFoldDB" id="A0A8J9VZC3"/>
<dbReference type="GO" id="GO:0000395">
    <property type="term" value="P:mRNA 5'-splice site recognition"/>
    <property type="evidence" value="ECO:0007669"/>
    <property type="project" value="TreeGrafter"/>
</dbReference>
<dbReference type="Gene3D" id="1.10.10.790">
    <property type="entry name" value="Surp module"/>
    <property type="match status" value="2"/>
</dbReference>
<feature type="region of interest" description="Disordered" evidence="16">
    <location>
        <begin position="1"/>
        <end position="29"/>
    </location>
</feature>
<dbReference type="InterPro" id="IPR000061">
    <property type="entry name" value="Surp"/>
</dbReference>
<evidence type="ECO:0000256" key="12">
    <source>
        <dbReference type="ARBA" id="ARBA00068355"/>
    </source>
</evidence>
<evidence type="ECO:0000256" key="9">
    <source>
        <dbReference type="ARBA" id="ARBA00023163"/>
    </source>
</evidence>
<keyword evidence="19" id="KW-1185">Reference proteome</keyword>
<feature type="coiled-coil region" evidence="15">
    <location>
        <begin position="662"/>
        <end position="697"/>
    </location>
</feature>
<proteinExistence type="predicted"/>
<dbReference type="SMART" id="SM01141">
    <property type="entry name" value="DRY_EERY"/>
    <property type="match status" value="1"/>
</dbReference>
<keyword evidence="3" id="KW-0597">Phosphoprotein</keyword>
<evidence type="ECO:0000256" key="14">
    <source>
        <dbReference type="ARBA" id="ARBA00079562"/>
    </source>
</evidence>
<feature type="domain" description="SURP motif" evidence="17">
    <location>
        <begin position="499"/>
        <end position="539"/>
    </location>
</feature>
<evidence type="ECO:0000256" key="5">
    <source>
        <dbReference type="ARBA" id="ARBA00022737"/>
    </source>
</evidence>
<keyword evidence="6" id="KW-0694">RNA-binding</keyword>
<dbReference type="EMBL" id="OV696686">
    <property type="protein sequence ID" value="CAH1232180.1"/>
    <property type="molecule type" value="Genomic_DNA"/>
</dbReference>
<feature type="domain" description="SURP motif" evidence="17">
    <location>
        <begin position="209"/>
        <end position="251"/>
    </location>
</feature>